<keyword evidence="3" id="KW-1185">Reference proteome</keyword>
<feature type="compositionally biased region" description="Basic and acidic residues" evidence="1">
    <location>
        <begin position="1"/>
        <end position="43"/>
    </location>
</feature>
<protein>
    <submittedName>
        <fullName evidence="2">Uncharacterized protein</fullName>
    </submittedName>
</protein>
<evidence type="ECO:0000256" key="1">
    <source>
        <dbReference type="SAM" id="MobiDB-lite"/>
    </source>
</evidence>
<accession>A0AAV7QZY8</accession>
<comment type="caution">
    <text evidence="2">The sequence shown here is derived from an EMBL/GenBank/DDBJ whole genome shotgun (WGS) entry which is preliminary data.</text>
</comment>
<dbReference type="Proteomes" id="UP001066276">
    <property type="component" value="Chromosome 6"/>
</dbReference>
<organism evidence="2 3">
    <name type="scientific">Pleurodeles waltl</name>
    <name type="common">Iberian ribbed newt</name>
    <dbReference type="NCBI Taxonomy" id="8319"/>
    <lineage>
        <taxon>Eukaryota</taxon>
        <taxon>Metazoa</taxon>
        <taxon>Chordata</taxon>
        <taxon>Craniata</taxon>
        <taxon>Vertebrata</taxon>
        <taxon>Euteleostomi</taxon>
        <taxon>Amphibia</taxon>
        <taxon>Batrachia</taxon>
        <taxon>Caudata</taxon>
        <taxon>Salamandroidea</taxon>
        <taxon>Salamandridae</taxon>
        <taxon>Pleurodelinae</taxon>
        <taxon>Pleurodeles</taxon>
    </lineage>
</organism>
<gene>
    <name evidence="2" type="ORF">NDU88_011424</name>
</gene>
<reference evidence="2" key="1">
    <citation type="journal article" date="2022" name="bioRxiv">
        <title>Sequencing and chromosome-scale assembly of the giantPleurodeles waltlgenome.</title>
        <authorList>
            <person name="Brown T."/>
            <person name="Elewa A."/>
            <person name="Iarovenko S."/>
            <person name="Subramanian E."/>
            <person name="Araus A.J."/>
            <person name="Petzold A."/>
            <person name="Susuki M."/>
            <person name="Suzuki K.-i.T."/>
            <person name="Hayashi T."/>
            <person name="Toyoda A."/>
            <person name="Oliveira C."/>
            <person name="Osipova E."/>
            <person name="Leigh N.D."/>
            <person name="Simon A."/>
            <person name="Yun M.H."/>
        </authorList>
    </citation>
    <scope>NUCLEOTIDE SEQUENCE</scope>
    <source>
        <strain evidence="2">20211129_DDA</strain>
        <tissue evidence="2">Liver</tissue>
    </source>
</reference>
<feature type="region of interest" description="Disordered" evidence="1">
    <location>
        <begin position="1"/>
        <end position="82"/>
    </location>
</feature>
<proteinExistence type="predicted"/>
<evidence type="ECO:0000313" key="2">
    <source>
        <dbReference type="EMBL" id="KAJ1145132.1"/>
    </source>
</evidence>
<sequence>MDWRSSAEVRREVKGDGRETEVTQDAKERQAEDHSEDERRLLHWEANPLPSDQQSRGLLRGRQREEPDAENSLETSTPQQGHGFIRQMLNPVPMLCESPDTHIIKRKSNVAVIQETYICDEESEKKLIDFG</sequence>
<dbReference type="EMBL" id="JANPWB010000010">
    <property type="protein sequence ID" value="KAJ1145132.1"/>
    <property type="molecule type" value="Genomic_DNA"/>
</dbReference>
<name>A0AAV7QZY8_PLEWA</name>
<dbReference type="AlphaFoldDB" id="A0AAV7QZY8"/>
<evidence type="ECO:0000313" key="3">
    <source>
        <dbReference type="Proteomes" id="UP001066276"/>
    </source>
</evidence>